<dbReference type="AlphaFoldDB" id="A0A0B2PMG4"/>
<evidence type="ECO:0000313" key="1">
    <source>
        <dbReference type="EMBL" id="KHN08909.1"/>
    </source>
</evidence>
<accession>A0A0B2PMG4</accession>
<reference evidence="1" key="1">
    <citation type="submission" date="2014-07" db="EMBL/GenBank/DDBJ databases">
        <title>Identification of a novel salt tolerance gene in wild soybean by whole-genome sequencing.</title>
        <authorList>
            <person name="Lam H.-M."/>
            <person name="Qi X."/>
            <person name="Li M.-W."/>
            <person name="Liu X."/>
            <person name="Xie M."/>
            <person name="Ni M."/>
            <person name="Xu X."/>
        </authorList>
    </citation>
    <scope>NUCLEOTIDE SEQUENCE [LARGE SCALE GENOMIC DNA]</scope>
    <source>
        <tissue evidence="1">Root</tissue>
    </source>
</reference>
<protein>
    <submittedName>
        <fullName evidence="1">Uncharacterized protein</fullName>
    </submittedName>
</protein>
<proteinExistence type="predicted"/>
<sequence>MTNPQKIRGSPNATKPLIPTRNYRQLHYYCRPQSDIMINVSHKKPTEKFIQIDRYHHKVVN</sequence>
<dbReference type="EMBL" id="KN665560">
    <property type="protein sequence ID" value="KHN08909.1"/>
    <property type="molecule type" value="Genomic_DNA"/>
</dbReference>
<gene>
    <name evidence="1" type="ORF">glysoja_029486</name>
</gene>
<name>A0A0B2PMG4_GLYSO</name>
<dbReference type="Proteomes" id="UP000053555">
    <property type="component" value="Unassembled WGS sequence"/>
</dbReference>
<organism evidence="1">
    <name type="scientific">Glycine soja</name>
    <name type="common">Wild soybean</name>
    <dbReference type="NCBI Taxonomy" id="3848"/>
    <lineage>
        <taxon>Eukaryota</taxon>
        <taxon>Viridiplantae</taxon>
        <taxon>Streptophyta</taxon>
        <taxon>Embryophyta</taxon>
        <taxon>Tracheophyta</taxon>
        <taxon>Spermatophyta</taxon>
        <taxon>Magnoliopsida</taxon>
        <taxon>eudicotyledons</taxon>
        <taxon>Gunneridae</taxon>
        <taxon>Pentapetalae</taxon>
        <taxon>rosids</taxon>
        <taxon>fabids</taxon>
        <taxon>Fabales</taxon>
        <taxon>Fabaceae</taxon>
        <taxon>Papilionoideae</taxon>
        <taxon>50 kb inversion clade</taxon>
        <taxon>NPAAA clade</taxon>
        <taxon>indigoferoid/millettioid clade</taxon>
        <taxon>Phaseoleae</taxon>
        <taxon>Glycine</taxon>
        <taxon>Glycine subgen. Soja</taxon>
    </lineage>
</organism>